<evidence type="ECO:0000313" key="2">
    <source>
        <dbReference type="Proteomes" id="UP000663882"/>
    </source>
</evidence>
<sequence>MVILEHFGAATRKLSSDSSPTLSIILSVLTILITSLEDRSTDSSFLKKIKHIFHGSIEEQFKRIYNNKLVLLCTVLYPHWKSFQRSAYKNYVERLSLLNKLQAFEAKPLAYLYLQEQYNSLLENNLVTSSFNIQQHEEKEKEFDLFDIMITNRNIPSSNNRKSELLMYENEREIYRNANPLE</sequence>
<dbReference type="EMBL" id="CAJNOO010000774">
    <property type="protein sequence ID" value="CAF1030809.1"/>
    <property type="molecule type" value="Genomic_DNA"/>
</dbReference>
<protein>
    <submittedName>
        <fullName evidence="1">Uncharacterized protein</fullName>
    </submittedName>
</protein>
<gene>
    <name evidence="1" type="ORF">RFH988_LOCUS15702</name>
</gene>
<accession>A0A814IUX3</accession>
<evidence type="ECO:0000313" key="1">
    <source>
        <dbReference type="EMBL" id="CAF1030809.1"/>
    </source>
</evidence>
<dbReference type="OrthoDB" id="117690at2759"/>
<proteinExistence type="predicted"/>
<reference evidence="1" key="1">
    <citation type="submission" date="2021-02" db="EMBL/GenBank/DDBJ databases">
        <authorList>
            <person name="Nowell W R."/>
        </authorList>
    </citation>
    <scope>NUCLEOTIDE SEQUENCE</scope>
</reference>
<comment type="caution">
    <text evidence="1">The sequence shown here is derived from an EMBL/GenBank/DDBJ whole genome shotgun (WGS) entry which is preliminary data.</text>
</comment>
<dbReference type="InterPro" id="IPR012337">
    <property type="entry name" value="RNaseH-like_sf"/>
</dbReference>
<dbReference type="AlphaFoldDB" id="A0A814IUX3"/>
<name>A0A814IUX3_9BILA</name>
<dbReference type="Proteomes" id="UP000663882">
    <property type="component" value="Unassembled WGS sequence"/>
</dbReference>
<organism evidence="1 2">
    <name type="scientific">Rotaria sordida</name>
    <dbReference type="NCBI Taxonomy" id="392033"/>
    <lineage>
        <taxon>Eukaryota</taxon>
        <taxon>Metazoa</taxon>
        <taxon>Spiralia</taxon>
        <taxon>Gnathifera</taxon>
        <taxon>Rotifera</taxon>
        <taxon>Eurotatoria</taxon>
        <taxon>Bdelloidea</taxon>
        <taxon>Philodinida</taxon>
        <taxon>Philodinidae</taxon>
        <taxon>Rotaria</taxon>
    </lineage>
</organism>
<dbReference type="SUPFAM" id="SSF53098">
    <property type="entry name" value="Ribonuclease H-like"/>
    <property type="match status" value="1"/>
</dbReference>